<comment type="catalytic activity">
    <reaction evidence="1">
        <text>adenosylcob(III)inamide + ATP = adenosylcob(III)inamide phosphate + ADP + H(+)</text>
        <dbReference type="Rhea" id="RHEA:15769"/>
        <dbReference type="ChEBI" id="CHEBI:2480"/>
        <dbReference type="ChEBI" id="CHEBI:15378"/>
        <dbReference type="ChEBI" id="CHEBI:30616"/>
        <dbReference type="ChEBI" id="CHEBI:58502"/>
        <dbReference type="ChEBI" id="CHEBI:456216"/>
        <dbReference type="EC" id="2.7.1.156"/>
    </reaction>
</comment>
<gene>
    <name evidence="18" type="ORF">H8S40_07590</name>
</gene>
<evidence type="ECO:0000256" key="17">
    <source>
        <dbReference type="ARBA" id="ARBA00030571"/>
    </source>
</evidence>
<comment type="pathway">
    <text evidence="6">Cofactor biosynthesis; adenosylcobalamin biosynthesis; adenosylcobalamin from cob(II)yrinate a,c-diamide: step 5/7.</text>
</comment>
<evidence type="ECO:0000256" key="10">
    <source>
        <dbReference type="ARBA" id="ARBA00022573"/>
    </source>
</evidence>
<keyword evidence="14" id="KW-0067">ATP-binding</keyword>
<keyword evidence="19" id="KW-1185">Reference proteome</keyword>
<comment type="catalytic activity">
    <reaction evidence="2">
        <text>adenosylcob(III)inamide phosphate + GTP + H(+) = adenosylcob(III)inamide-GDP + diphosphate</text>
        <dbReference type="Rhea" id="RHEA:22712"/>
        <dbReference type="ChEBI" id="CHEBI:15378"/>
        <dbReference type="ChEBI" id="CHEBI:33019"/>
        <dbReference type="ChEBI" id="CHEBI:37565"/>
        <dbReference type="ChEBI" id="CHEBI:58502"/>
        <dbReference type="ChEBI" id="CHEBI:60487"/>
        <dbReference type="EC" id="2.7.7.62"/>
    </reaction>
</comment>
<comment type="caution">
    <text evidence="18">The sequence shown here is derived from an EMBL/GenBank/DDBJ whole genome shotgun (WGS) entry which is preliminary data.</text>
</comment>
<dbReference type="InterPro" id="IPR027417">
    <property type="entry name" value="P-loop_NTPase"/>
</dbReference>
<evidence type="ECO:0000256" key="12">
    <source>
        <dbReference type="ARBA" id="ARBA00022741"/>
    </source>
</evidence>
<evidence type="ECO:0000256" key="5">
    <source>
        <dbReference type="ARBA" id="ARBA00004692"/>
    </source>
</evidence>
<keyword evidence="18" id="KW-0548">Nucleotidyltransferase</keyword>
<dbReference type="GO" id="GO:0016779">
    <property type="term" value="F:nucleotidyltransferase activity"/>
    <property type="evidence" value="ECO:0007669"/>
    <property type="project" value="UniProtKB-KW"/>
</dbReference>
<keyword evidence="13 18" id="KW-0418">Kinase</keyword>
<evidence type="ECO:0000256" key="13">
    <source>
        <dbReference type="ARBA" id="ARBA00022777"/>
    </source>
</evidence>
<dbReference type="Proteomes" id="UP000631576">
    <property type="component" value="Unassembled WGS sequence"/>
</dbReference>
<dbReference type="EC" id="2.7.1.156" evidence="8"/>
<evidence type="ECO:0000256" key="1">
    <source>
        <dbReference type="ARBA" id="ARBA00000312"/>
    </source>
</evidence>
<accession>A0ABR7G9L0</accession>
<dbReference type="EMBL" id="JACOPE010000001">
    <property type="protein sequence ID" value="MBC5683431.1"/>
    <property type="molecule type" value="Genomic_DNA"/>
</dbReference>
<evidence type="ECO:0000256" key="9">
    <source>
        <dbReference type="ARBA" id="ARBA00012523"/>
    </source>
</evidence>
<evidence type="ECO:0000256" key="16">
    <source>
        <dbReference type="ARBA" id="ARBA00029570"/>
    </source>
</evidence>
<evidence type="ECO:0000256" key="7">
    <source>
        <dbReference type="ARBA" id="ARBA00007490"/>
    </source>
</evidence>
<evidence type="ECO:0000256" key="2">
    <source>
        <dbReference type="ARBA" id="ARBA00000711"/>
    </source>
</evidence>
<proteinExistence type="inferred from homology"/>
<reference evidence="18 19" key="1">
    <citation type="submission" date="2020-08" db="EMBL/GenBank/DDBJ databases">
        <title>Genome public.</title>
        <authorList>
            <person name="Liu C."/>
            <person name="Sun Q."/>
        </authorList>
    </citation>
    <scope>NUCLEOTIDE SEQUENCE [LARGE SCALE GENOMIC DNA]</scope>
    <source>
        <strain evidence="18 19">NSJ-13</strain>
    </source>
</reference>
<comment type="similarity">
    <text evidence="7">Belongs to the CobU/CobP family.</text>
</comment>
<name>A0ABR7G9L0_9FIRM</name>
<dbReference type="InterPro" id="IPR003203">
    <property type="entry name" value="CobU/CobP"/>
</dbReference>
<dbReference type="Pfam" id="PF02283">
    <property type="entry name" value="CobU"/>
    <property type="match status" value="1"/>
</dbReference>
<protein>
    <recommendedName>
        <fullName evidence="16">Adenosylcobinamide kinase</fullName>
        <ecNumber evidence="8">2.7.1.156</ecNumber>
        <ecNumber evidence="9">2.7.7.62</ecNumber>
    </recommendedName>
    <alternativeName>
        <fullName evidence="17">Adenosylcobinamide-phosphate guanylyltransferase</fullName>
    </alternativeName>
</protein>
<comment type="function">
    <text evidence="4">Catalyzes ATP-dependent phosphorylation of adenosylcobinamide and addition of GMP to adenosylcobinamide phosphate.</text>
</comment>
<evidence type="ECO:0000256" key="15">
    <source>
        <dbReference type="ARBA" id="ARBA00023134"/>
    </source>
</evidence>
<evidence type="ECO:0000256" key="3">
    <source>
        <dbReference type="ARBA" id="ARBA00001522"/>
    </source>
</evidence>
<keyword evidence="15" id="KW-0342">GTP-binding</keyword>
<dbReference type="PANTHER" id="PTHR34848:SF1">
    <property type="entry name" value="BIFUNCTIONAL ADENOSYLCOBALAMIN BIOSYNTHESIS PROTEIN COBU"/>
    <property type="match status" value="1"/>
</dbReference>
<dbReference type="Gene3D" id="3.40.50.300">
    <property type="entry name" value="P-loop containing nucleotide triphosphate hydrolases"/>
    <property type="match status" value="1"/>
</dbReference>
<keyword evidence="10" id="KW-0169">Cobalamin biosynthesis</keyword>
<keyword evidence="11" id="KW-0808">Transferase</keyword>
<comment type="catalytic activity">
    <reaction evidence="3">
        <text>adenosylcob(III)inamide + GTP = adenosylcob(III)inamide phosphate + GDP + H(+)</text>
        <dbReference type="Rhea" id="RHEA:15765"/>
        <dbReference type="ChEBI" id="CHEBI:2480"/>
        <dbReference type="ChEBI" id="CHEBI:15378"/>
        <dbReference type="ChEBI" id="CHEBI:37565"/>
        <dbReference type="ChEBI" id="CHEBI:58189"/>
        <dbReference type="ChEBI" id="CHEBI:58502"/>
        <dbReference type="EC" id="2.7.1.156"/>
    </reaction>
</comment>
<dbReference type="PANTHER" id="PTHR34848">
    <property type="match status" value="1"/>
</dbReference>
<evidence type="ECO:0000256" key="6">
    <source>
        <dbReference type="ARBA" id="ARBA00005159"/>
    </source>
</evidence>
<evidence type="ECO:0000256" key="14">
    <source>
        <dbReference type="ARBA" id="ARBA00022840"/>
    </source>
</evidence>
<evidence type="ECO:0000256" key="8">
    <source>
        <dbReference type="ARBA" id="ARBA00012016"/>
    </source>
</evidence>
<dbReference type="SUPFAM" id="SSF52540">
    <property type="entry name" value="P-loop containing nucleoside triphosphate hydrolases"/>
    <property type="match status" value="1"/>
</dbReference>
<comment type="pathway">
    <text evidence="5">Cofactor biosynthesis; adenosylcobalamin biosynthesis; adenosylcobalamin from cob(II)yrinate a,c-diamide: step 6/7.</text>
</comment>
<dbReference type="EC" id="2.7.7.62" evidence="9"/>
<evidence type="ECO:0000256" key="11">
    <source>
        <dbReference type="ARBA" id="ARBA00022679"/>
    </source>
</evidence>
<keyword evidence="12" id="KW-0547">Nucleotide-binding</keyword>
<evidence type="ECO:0000313" key="18">
    <source>
        <dbReference type="EMBL" id="MBC5683431.1"/>
    </source>
</evidence>
<evidence type="ECO:0000256" key="4">
    <source>
        <dbReference type="ARBA" id="ARBA00003889"/>
    </source>
</evidence>
<organism evidence="18 19">
    <name type="scientific">Ruminococcus hominis</name>
    <dbReference type="NCBI Taxonomy" id="2763065"/>
    <lineage>
        <taxon>Bacteria</taxon>
        <taxon>Bacillati</taxon>
        <taxon>Bacillota</taxon>
        <taxon>Clostridia</taxon>
        <taxon>Eubacteriales</taxon>
        <taxon>Oscillospiraceae</taxon>
        <taxon>Ruminococcus</taxon>
    </lineage>
</organism>
<dbReference type="GO" id="GO:0016301">
    <property type="term" value="F:kinase activity"/>
    <property type="evidence" value="ECO:0007669"/>
    <property type="project" value="UniProtKB-KW"/>
</dbReference>
<evidence type="ECO:0000313" key="19">
    <source>
        <dbReference type="Proteomes" id="UP000631576"/>
    </source>
</evidence>
<sequence>MHLIIGGAYQGKLEYARKLYPQIQWADGEIDSFEKIQNAIGIYHFEIYIKRILKNEKLDIKEIIEQIFAKDIQKVIICDEVGYGLVPVDSFERYYREQVGRICTTLAKQADKVTRVVCGIGEKLK</sequence>